<evidence type="ECO:0000256" key="4">
    <source>
        <dbReference type="RuleBase" id="RU362028"/>
    </source>
</evidence>
<evidence type="ECO:0000256" key="1">
    <source>
        <dbReference type="ARBA" id="ARBA00010876"/>
    </source>
</evidence>
<reference evidence="6 7" key="1">
    <citation type="submission" date="2020-01" db="EMBL/GenBank/DDBJ databases">
        <title>Complete genome sequence of a human oral phylogroup 1 Treponema sp. strain ATCC 700766, originally isolated from periodontitis dental plaque.</title>
        <authorList>
            <person name="Chan Y."/>
            <person name="Huo Y.-B."/>
            <person name="Yu X.-L."/>
            <person name="Zeng H."/>
            <person name="Leung W.-K."/>
            <person name="Watt R.M."/>
        </authorList>
    </citation>
    <scope>NUCLEOTIDE SEQUENCE [LARGE SCALE GENOMIC DNA]</scope>
    <source>
        <strain evidence="6 7">OMZ 804</strain>
    </source>
</reference>
<dbReference type="InterPro" id="IPR020103">
    <property type="entry name" value="PsdUridine_synth_cat_dom_sf"/>
</dbReference>
<gene>
    <name evidence="6" type="ORF">GWP43_08755</name>
</gene>
<name>A0A6P1Y1S5_9SPIR</name>
<dbReference type="Gene3D" id="3.30.2350.10">
    <property type="entry name" value="Pseudouridine synthase"/>
    <property type="match status" value="1"/>
</dbReference>
<dbReference type="PANTHER" id="PTHR21600:SF44">
    <property type="entry name" value="RIBOSOMAL LARGE SUBUNIT PSEUDOURIDINE SYNTHASE D"/>
    <property type="match status" value="1"/>
</dbReference>
<evidence type="ECO:0000256" key="2">
    <source>
        <dbReference type="ARBA" id="ARBA00023235"/>
    </source>
</evidence>
<proteinExistence type="inferred from homology"/>
<evidence type="ECO:0000259" key="5">
    <source>
        <dbReference type="Pfam" id="PF00849"/>
    </source>
</evidence>
<feature type="active site" evidence="3">
    <location>
        <position position="154"/>
    </location>
</feature>
<dbReference type="EMBL" id="CP048020">
    <property type="protein sequence ID" value="QHX43515.1"/>
    <property type="molecule type" value="Genomic_DNA"/>
</dbReference>
<dbReference type="InterPro" id="IPR006145">
    <property type="entry name" value="PsdUridine_synth_RsuA/RluA"/>
</dbReference>
<dbReference type="GO" id="GO:0003723">
    <property type="term" value="F:RNA binding"/>
    <property type="evidence" value="ECO:0007669"/>
    <property type="project" value="InterPro"/>
</dbReference>
<sequence>MSEVFELTVPNGIGKLRLDAFCCSVLTGMTRSQLKTGIQAVQLNERQAKLSSMVQAGDRITLIWENPLPDVLIPEPIPLRVLYEDNDVIVVNKRAGMVTHPAAGNWTGTLVQALAYYRLHTSPIHDAFACLLEAEQGKGNFAELLRAGIVHRLDKDTSGILITARSAEAEAFLKNEFKLRRTEKYYLAILNGIPEKLAGIIETSVFRDGHSRIRFAASADLSKGKYARSRYKVLRVYGRYALVLFKIDTGRTHQIRLHARFIGCPIVGDPLYGKKETEWKEYGLMLHAYRLGITLPSTQKKAVFTAPPPRKFQTVLRLLQTRLSQGNS</sequence>
<evidence type="ECO:0000256" key="3">
    <source>
        <dbReference type="PIRSR" id="PIRSR606225-1"/>
    </source>
</evidence>
<accession>A0A6P1Y1S5</accession>
<dbReference type="SUPFAM" id="SSF55174">
    <property type="entry name" value="Alpha-L RNA-binding motif"/>
    <property type="match status" value="1"/>
</dbReference>
<comment type="function">
    <text evidence="4">Responsible for synthesis of pseudouridine from uracil.</text>
</comment>
<dbReference type="NCBIfam" id="TIGR00005">
    <property type="entry name" value="rluA_subfam"/>
    <property type="match status" value="1"/>
</dbReference>
<organism evidence="6 7">
    <name type="scientific">Treponema vincentii</name>
    <dbReference type="NCBI Taxonomy" id="69710"/>
    <lineage>
        <taxon>Bacteria</taxon>
        <taxon>Pseudomonadati</taxon>
        <taxon>Spirochaetota</taxon>
        <taxon>Spirochaetia</taxon>
        <taxon>Spirochaetales</taxon>
        <taxon>Treponemataceae</taxon>
        <taxon>Treponema</taxon>
    </lineage>
</organism>
<dbReference type="CDD" id="cd00165">
    <property type="entry name" value="S4"/>
    <property type="match status" value="1"/>
</dbReference>
<dbReference type="GO" id="GO:0000455">
    <property type="term" value="P:enzyme-directed rRNA pseudouridine synthesis"/>
    <property type="evidence" value="ECO:0007669"/>
    <property type="project" value="TreeGrafter"/>
</dbReference>
<dbReference type="EC" id="5.4.99.-" evidence="4"/>
<dbReference type="KEGG" id="trz:GWP43_08755"/>
<dbReference type="Proteomes" id="UP000464374">
    <property type="component" value="Chromosome"/>
</dbReference>
<keyword evidence="2 4" id="KW-0413">Isomerase</keyword>
<comment type="catalytic activity">
    <reaction evidence="4">
        <text>a uridine in RNA = a pseudouridine in RNA</text>
        <dbReference type="Rhea" id="RHEA:48348"/>
        <dbReference type="Rhea" id="RHEA-COMP:12068"/>
        <dbReference type="Rhea" id="RHEA-COMP:12069"/>
        <dbReference type="ChEBI" id="CHEBI:65314"/>
        <dbReference type="ChEBI" id="CHEBI:65315"/>
    </reaction>
</comment>
<evidence type="ECO:0000313" key="7">
    <source>
        <dbReference type="Proteomes" id="UP000464374"/>
    </source>
</evidence>
<dbReference type="AlphaFoldDB" id="A0A6P1Y1S5"/>
<dbReference type="InterPro" id="IPR050188">
    <property type="entry name" value="RluA_PseudoU_synthase"/>
</dbReference>
<evidence type="ECO:0000313" key="6">
    <source>
        <dbReference type="EMBL" id="QHX43515.1"/>
    </source>
</evidence>
<dbReference type="InterPro" id="IPR036986">
    <property type="entry name" value="S4_RNA-bd_sf"/>
</dbReference>
<dbReference type="Gene3D" id="3.10.290.10">
    <property type="entry name" value="RNA-binding S4 domain"/>
    <property type="match status" value="1"/>
</dbReference>
<protein>
    <recommendedName>
        <fullName evidence="4">Pseudouridine synthase</fullName>
        <ecNumber evidence="4">5.4.99.-</ecNumber>
    </recommendedName>
</protein>
<dbReference type="RefSeq" id="WP_162663833.1">
    <property type="nucleotide sequence ID" value="NZ_CP048020.1"/>
</dbReference>
<dbReference type="GO" id="GO:0140098">
    <property type="term" value="F:catalytic activity, acting on RNA"/>
    <property type="evidence" value="ECO:0007669"/>
    <property type="project" value="UniProtKB-ARBA"/>
</dbReference>
<dbReference type="InterPro" id="IPR006225">
    <property type="entry name" value="PsdUridine_synth_RluC/D"/>
</dbReference>
<dbReference type="SUPFAM" id="SSF55120">
    <property type="entry name" value="Pseudouridine synthase"/>
    <property type="match status" value="1"/>
</dbReference>
<dbReference type="CDD" id="cd02869">
    <property type="entry name" value="PseudoU_synth_RluA_like"/>
    <property type="match status" value="1"/>
</dbReference>
<dbReference type="PANTHER" id="PTHR21600">
    <property type="entry name" value="MITOCHONDRIAL RNA PSEUDOURIDINE SYNTHASE"/>
    <property type="match status" value="1"/>
</dbReference>
<dbReference type="GO" id="GO:0009982">
    <property type="term" value="F:pseudouridine synthase activity"/>
    <property type="evidence" value="ECO:0007669"/>
    <property type="project" value="InterPro"/>
</dbReference>
<feature type="domain" description="Pseudouridine synthase RsuA/RluA-like" evidence="5">
    <location>
        <begin position="87"/>
        <end position="259"/>
    </location>
</feature>
<dbReference type="Pfam" id="PF00849">
    <property type="entry name" value="PseudoU_synth_2"/>
    <property type="match status" value="1"/>
</dbReference>
<comment type="similarity">
    <text evidence="1 4">Belongs to the pseudouridine synthase RluA family.</text>
</comment>